<proteinExistence type="predicted"/>
<evidence type="ECO:0000313" key="2">
    <source>
        <dbReference type="Proteomes" id="UP000027100"/>
    </source>
</evidence>
<gene>
    <name evidence="1" type="ORF">HPO_05782</name>
</gene>
<dbReference type="AlphaFoldDB" id="A0A062VMN0"/>
<dbReference type="STRING" id="1280954.HPO_05782"/>
<evidence type="ECO:0000313" key="1">
    <source>
        <dbReference type="EMBL" id="KCZ99422.1"/>
    </source>
</evidence>
<dbReference type="PATRIC" id="fig|1280954.3.peg.1180"/>
<dbReference type="EMBL" id="ARYM01000005">
    <property type="protein sequence ID" value="KCZ99422.1"/>
    <property type="molecule type" value="Genomic_DNA"/>
</dbReference>
<protein>
    <submittedName>
        <fullName evidence="1">FecR protein</fullName>
    </submittedName>
</protein>
<name>A0A062VMN0_9PROT</name>
<dbReference type="Proteomes" id="UP000027100">
    <property type="component" value="Unassembled WGS sequence"/>
</dbReference>
<sequence>MRVTLIEGSVNVLAAGEDTRLASGDQLRLSGQGRSLTRVDLGRALSWQSGMITFTDVTLAEAAAEMNRYSEAKIQIEGRVAEERLMFLFDEGTIGGVLGAFAEEARALWGDDCSTRDVWAVASRHNLPGKKGAWQPKSLVDYHPAYRSEGGSRGKANLLCRQLQKAAVHYAAARPPAEVSEMLAVGISGLARAHGWRAANDRPITAHNVWAALSHHDLGLPRAVRRLLRDHVLTGDAAWDQAAWLVFMEQLLPLLSPHPQGAEAEIADFCGFVAEQKADPADPERRSTKQVQFDELTLRLGSIHSVKGKSVDGILVVESEVWKGSRADERCIDLTTVLPRAFGVTDEIFTGVKLTAATNVFVGVTRPRELLGLALRKSEAMNLVGPATHQGWKIVDLVENAARLA</sequence>
<organism evidence="1 2">
    <name type="scientific">Hyphomonas polymorpha PS728</name>
    <dbReference type="NCBI Taxonomy" id="1280954"/>
    <lineage>
        <taxon>Bacteria</taxon>
        <taxon>Pseudomonadati</taxon>
        <taxon>Pseudomonadota</taxon>
        <taxon>Alphaproteobacteria</taxon>
        <taxon>Hyphomonadales</taxon>
        <taxon>Hyphomonadaceae</taxon>
        <taxon>Hyphomonas</taxon>
    </lineage>
</organism>
<keyword evidence="2" id="KW-1185">Reference proteome</keyword>
<accession>A0A062VMN0</accession>
<comment type="caution">
    <text evidence="1">The sequence shown here is derived from an EMBL/GenBank/DDBJ whole genome shotgun (WGS) entry which is preliminary data.</text>
</comment>
<reference evidence="1 2" key="1">
    <citation type="journal article" date="2014" name="Antonie Van Leeuwenhoek">
        <title>Hyphomonas beringensis sp. nov. and Hyphomonas chukchiensis sp. nov., isolated from surface seawater of the Bering Sea and Chukchi Sea.</title>
        <authorList>
            <person name="Li C."/>
            <person name="Lai Q."/>
            <person name="Li G."/>
            <person name="Dong C."/>
            <person name="Wang J."/>
            <person name="Liao Y."/>
            <person name="Shao Z."/>
        </authorList>
    </citation>
    <scope>NUCLEOTIDE SEQUENCE [LARGE SCALE GENOMIC DNA]</scope>
    <source>
        <strain evidence="1 2">PS728</strain>
    </source>
</reference>